<feature type="compositionally biased region" description="Polar residues" evidence="1">
    <location>
        <begin position="330"/>
        <end position="340"/>
    </location>
</feature>
<feature type="compositionally biased region" description="Low complexity" evidence="1">
    <location>
        <begin position="86"/>
        <end position="98"/>
    </location>
</feature>
<protein>
    <submittedName>
        <fullName evidence="2">Uncharacterized protein</fullName>
    </submittedName>
</protein>
<organism evidence="2 3">
    <name type="scientific">Symbiodinium natans</name>
    <dbReference type="NCBI Taxonomy" id="878477"/>
    <lineage>
        <taxon>Eukaryota</taxon>
        <taxon>Sar</taxon>
        <taxon>Alveolata</taxon>
        <taxon>Dinophyceae</taxon>
        <taxon>Suessiales</taxon>
        <taxon>Symbiodiniaceae</taxon>
        <taxon>Symbiodinium</taxon>
    </lineage>
</organism>
<feature type="compositionally biased region" description="Basic and acidic residues" evidence="1">
    <location>
        <begin position="167"/>
        <end position="180"/>
    </location>
</feature>
<feature type="compositionally biased region" description="Basic and acidic residues" evidence="1">
    <location>
        <begin position="192"/>
        <end position="211"/>
    </location>
</feature>
<feature type="region of interest" description="Disordered" evidence="1">
    <location>
        <begin position="296"/>
        <end position="347"/>
    </location>
</feature>
<proteinExistence type="predicted"/>
<accession>A0A812RT07</accession>
<sequence length="347" mass="36582">MSDVDVGSLLKEISELEDSDDAEAPEVLDQLARDVPSAASSPVASSHSEIQPFTEPEAPQAPLEAFRCEAREAQPARGAALEPSDTETSSTSSTSSGSEGLGNGFRNVARSTVLSEPNGPNDLDHLTAKPPDSPDTLPQLPPSPQSPSPEAAVPALDDSESASSECSAHEPSEDSQEIERQPFSPVQQQRTCKVDKSEVLESVPDHGRAEQVDNPADYNTMTEGGSGTQEEAMLAKQEELQSKLEAAEMQVCACQYATCLAPSPPLPILTSASPASTIEDKTEHGEAQCPVPARLATGVPVQQGNRDTRANPVGGLCWRNHDNNDPPSRLSDTTGGTTQSDKPKAPQ</sequence>
<dbReference type="AlphaFoldDB" id="A0A812RT07"/>
<evidence type="ECO:0000313" key="2">
    <source>
        <dbReference type="EMBL" id="CAE7452813.1"/>
    </source>
</evidence>
<gene>
    <name evidence="2" type="ORF">SNAT2548_LOCUS24835</name>
</gene>
<feature type="region of interest" description="Disordered" evidence="1">
    <location>
        <begin position="1"/>
        <end position="231"/>
    </location>
</feature>
<dbReference type="Proteomes" id="UP000604046">
    <property type="component" value="Unassembled WGS sequence"/>
</dbReference>
<comment type="caution">
    <text evidence="2">The sequence shown here is derived from an EMBL/GenBank/DDBJ whole genome shotgun (WGS) entry which is preliminary data.</text>
</comment>
<evidence type="ECO:0000313" key="3">
    <source>
        <dbReference type="Proteomes" id="UP000604046"/>
    </source>
</evidence>
<feature type="compositionally biased region" description="Acidic residues" evidence="1">
    <location>
        <begin position="15"/>
        <end position="26"/>
    </location>
</feature>
<reference evidence="2" key="1">
    <citation type="submission" date="2021-02" db="EMBL/GenBank/DDBJ databases">
        <authorList>
            <person name="Dougan E. K."/>
            <person name="Rhodes N."/>
            <person name="Thang M."/>
            <person name="Chan C."/>
        </authorList>
    </citation>
    <scope>NUCLEOTIDE SEQUENCE</scope>
</reference>
<dbReference type="EMBL" id="CAJNDS010002370">
    <property type="protein sequence ID" value="CAE7452813.1"/>
    <property type="molecule type" value="Genomic_DNA"/>
</dbReference>
<keyword evidence="3" id="KW-1185">Reference proteome</keyword>
<evidence type="ECO:0000256" key="1">
    <source>
        <dbReference type="SAM" id="MobiDB-lite"/>
    </source>
</evidence>
<feature type="compositionally biased region" description="Low complexity" evidence="1">
    <location>
        <begin position="35"/>
        <end position="46"/>
    </location>
</feature>
<name>A0A812RT07_9DINO</name>